<keyword evidence="2" id="KW-0012">Acyltransferase</keyword>
<comment type="caution">
    <text evidence="4">The sequence shown here is derived from an EMBL/GenBank/DDBJ whole genome shotgun (WGS) entry which is preliminary data.</text>
</comment>
<evidence type="ECO:0000313" key="4">
    <source>
        <dbReference type="EMBL" id="OOE39164.1"/>
    </source>
</evidence>
<dbReference type="Gene3D" id="3.40.630.30">
    <property type="match status" value="1"/>
</dbReference>
<dbReference type="PANTHER" id="PTHR43877">
    <property type="entry name" value="AMINOALKYLPHOSPHONATE N-ACETYLTRANSFERASE-RELATED-RELATED"/>
    <property type="match status" value="1"/>
</dbReference>
<dbReference type="CDD" id="cd04301">
    <property type="entry name" value="NAT_SF"/>
    <property type="match status" value="1"/>
</dbReference>
<dbReference type="Pfam" id="PF00583">
    <property type="entry name" value="Acetyltransf_1"/>
    <property type="match status" value="1"/>
</dbReference>
<evidence type="ECO:0000259" key="3">
    <source>
        <dbReference type="PROSITE" id="PS51186"/>
    </source>
</evidence>
<evidence type="ECO:0000313" key="5">
    <source>
        <dbReference type="Proteomes" id="UP000189021"/>
    </source>
</evidence>
<dbReference type="PANTHER" id="PTHR43877:SF2">
    <property type="entry name" value="AMINOALKYLPHOSPHONATE N-ACETYLTRANSFERASE-RELATED"/>
    <property type="match status" value="1"/>
</dbReference>
<dbReference type="PROSITE" id="PS51186">
    <property type="entry name" value="GNAT"/>
    <property type="match status" value="1"/>
</dbReference>
<sequence>MLHIAKAELNDLDALTVLFDQYQRWLAIRPPLSQTRAFTEQRLCEQDTCILTASRQSSMVGFVHLTPLYSLARARRGLIINDLYVQPDSRRQGIARALVSHALKEARARQAACLLLQTHQSNHAAHHLFESFGFICDVSQYYFLDVID</sequence>
<evidence type="ECO:0000256" key="2">
    <source>
        <dbReference type="ARBA" id="ARBA00023315"/>
    </source>
</evidence>
<dbReference type="Proteomes" id="UP000189021">
    <property type="component" value="Unassembled WGS sequence"/>
</dbReference>
<feature type="domain" description="N-acetyltransferase" evidence="3">
    <location>
        <begin position="2"/>
        <end position="148"/>
    </location>
</feature>
<dbReference type="InterPro" id="IPR000182">
    <property type="entry name" value="GNAT_dom"/>
</dbReference>
<keyword evidence="5" id="KW-1185">Reference proteome</keyword>
<dbReference type="AlphaFoldDB" id="A0AB36JXP9"/>
<dbReference type="SUPFAM" id="SSF55729">
    <property type="entry name" value="Acyl-CoA N-acyltransferases (Nat)"/>
    <property type="match status" value="1"/>
</dbReference>
<accession>A0AB36JXP9</accession>
<dbReference type="GO" id="GO:0016747">
    <property type="term" value="F:acyltransferase activity, transferring groups other than amino-acyl groups"/>
    <property type="evidence" value="ECO:0007669"/>
    <property type="project" value="InterPro"/>
</dbReference>
<protein>
    <recommendedName>
        <fullName evidence="3">N-acetyltransferase domain-containing protein</fullName>
    </recommendedName>
</protein>
<dbReference type="EMBL" id="MUEK01000010">
    <property type="protein sequence ID" value="OOE39164.1"/>
    <property type="molecule type" value="Genomic_DNA"/>
</dbReference>
<dbReference type="InterPro" id="IPR050832">
    <property type="entry name" value="Bact_Acetyltransf"/>
</dbReference>
<keyword evidence="1" id="KW-0808">Transferase</keyword>
<name>A0AB36JXP9_9GAMM</name>
<proteinExistence type="predicted"/>
<evidence type="ECO:0000256" key="1">
    <source>
        <dbReference type="ARBA" id="ARBA00022679"/>
    </source>
</evidence>
<gene>
    <name evidence="4" type="ORF">BZG00_11045</name>
</gene>
<reference evidence="4 5" key="1">
    <citation type="journal article" date="2017" name="Genome Announc.">
        <title>Draft Genome Sequences of Salinivibrio proteolyticus, Salinivibrio sharmensis, Salinivibrio siamensis, Salinivibrio costicola subsp. alcaliphilus, Salinivibrio costicola subsp. vallismortis, and 29 New Isolates Belonging to the Genus Salinivibrio.</title>
        <authorList>
            <person name="Lopez-Hermoso C."/>
            <person name="de la Haba R.R."/>
            <person name="Sanchez-Porro C."/>
            <person name="Bayliss S.C."/>
            <person name="Feil E.J."/>
            <person name="Ventosa A."/>
        </authorList>
    </citation>
    <scope>NUCLEOTIDE SEQUENCE [LARGE SCALE GENOMIC DNA]</scope>
    <source>
        <strain evidence="4 5">AL184</strain>
    </source>
</reference>
<dbReference type="RefSeq" id="WP_077659506.1">
    <property type="nucleotide sequence ID" value="NZ_CP040021.1"/>
</dbReference>
<organism evidence="4 5">
    <name type="scientific">Salinivibrio kushneri</name>
    <dbReference type="NCBI Taxonomy" id="1908198"/>
    <lineage>
        <taxon>Bacteria</taxon>
        <taxon>Pseudomonadati</taxon>
        <taxon>Pseudomonadota</taxon>
        <taxon>Gammaproteobacteria</taxon>
        <taxon>Vibrionales</taxon>
        <taxon>Vibrionaceae</taxon>
        <taxon>Salinivibrio</taxon>
    </lineage>
</organism>
<dbReference type="InterPro" id="IPR016181">
    <property type="entry name" value="Acyl_CoA_acyltransferase"/>
</dbReference>